<proteinExistence type="predicted"/>
<feature type="domain" description="URB1 N-terminal" evidence="2">
    <location>
        <begin position="57"/>
        <end position="363"/>
    </location>
</feature>
<dbReference type="OrthoDB" id="72892at2759"/>
<dbReference type="KEGG" id="mcha:111023605"/>
<evidence type="ECO:0000259" key="2">
    <source>
        <dbReference type="Pfam" id="PF11707"/>
    </source>
</evidence>
<feature type="domain" description="URB1 C-terminal" evidence="3">
    <location>
        <begin position="1878"/>
        <end position="2067"/>
    </location>
</feature>
<dbReference type="InterPro" id="IPR021714">
    <property type="entry name" value="URB1_N"/>
</dbReference>
<feature type="transmembrane region" description="Helical" evidence="1">
    <location>
        <begin position="2336"/>
        <end position="2358"/>
    </location>
</feature>
<dbReference type="InterPro" id="IPR032436">
    <property type="entry name" value="URB1_C"/>
</dbReference>
<evidence type="ECO:0000259" key="3">
    <source>
        <dbReference type="Pfam" id="PF16201"/>
    </source>
</evidence>
<name>A0A6J1DRJ3_MOMCH</name>
<accession>A0A6J1DRJ3</accession>
<dbReference type="Proteomes" id="UP000504603">
    <property type="component" value="Unplaced"/>
</dbReference>
<dbReference type="PANTHER" id="PTHR13500">
    <property type="entry name" value="NUCLEOLAR PRERIBOSOMAL-ASSOCIATED PROTEIN 1"/>
    <property type="match status" value="1"/>
</dbReference>
<keyword evidence="1" id="KW-0812">Transmembrane</keyword>
<keyword evidence="1" id="KW-0472">Membrane</keyword>
<dbReference type="Pfam" id="PF11707">
    <property type="entry name" value="Npa1"/>
    <property type="match status" value="1"/>
</dbReference>
<dbReference type="PANTHER" id="PTHR13500:SF0">
    <property type="entry name" value="NUCLEOLAR PRE-RIBOSOMAL-ASSOCIATED PROTEIN 1"/>
    <property type="match status" value="1"/>
</dbReference>
<keyword evidence="1" id="KW-1133">Transmembrane helix</keyword>
<evidence type="ECO:0000313" key="4">
    <source>
        <dbReference type="Proteomes" id="UP000504603"/>
    </source>
</evidence>
<protein>
    <submittedName>
        <fullName evidence="5">Uncharacterized protein LOC111023605 isoform X1</fullName>
    </submittedName>
</protein>
<dbReference type="GO" id="GO:0000466">
    <property type="term" value="P:maturation of 5.8S rRNA from tricistronic rRNA transcript (SSU-rRNA, 5.8S rRNA, LSU-rRNA)"/>
    <property type="evidence" value="ECO:0007669"/>
    <property type="project" value="TreeGrafter"/>
</dbReference>
<evidence type="ECO:0000256" key="1">
    <source>
        <dbReference type="SAM" id="Phobius"/>
    </source>
</evidence>
<gene>
    <name evidence="5" type="primary">LOC111023605</name>
</gene>
<dbReference type="GeneID" id="111023605"/>
<dbReference type="GO" id="GO:0005730">
    <property type="term" value="C:nucleolus"/>
    <property type="evidence" value="ECO:0007669"/>
    <property type="project" value="TreeGrafter"/>
</dbReference>
<sequence length="2455" mass="278922">MDAINANLEAKLKELLFKINSFEIKICSDATKEFIKLLKGEIGCKLLHLYAKTSPKCSELLDTWKLQRGKAGIPYIFSLVSAILSHPDGNYSLNDLERISTSRVLDMLARSLVEECLGDINNELGSQEVKRQNAALLLMSSIVRRGSRMASEVAKNFDFKHRAFSKLAEYRQKPNQKGSKHSSRKLFVGFAMSFLEVAKPELLRWVLQQKEMYSGVLRGLANDDEETIIYILSTLRDKVLVDESLVPPGLRSVLFGSVTLEQLATICGTENGGPVAEAAYQVLILVCTDPCNGLMPDLKRCPNPLKGNPKRLMDLMKKLKATGVIYHRDLLLAIIRGQPTFCSTYLEEFPYNLEDFLSPTWFSMVSLTIKLVSYVSNGLSIGSFDSQSDDITSLENIYMKSIVRCLSSRPFSRSVINKGLLHSNILVKHGTLRLLLEALKLVNSFLGALNKALSVNKQMMSYWLSLNQEMQNEVQTLLPDPQVLLTLLSSLASQSRVQAVSLKRASGLEHSFHGVKKLKTTSPDHDTDIVVSGVVSAPGNGQKVVDICTVETSEKERELMISIAELWDLDPLSTLVEVNDVEMYFLSKLLDALTIYRRTMPHNLEGSFEFFINLLGNPLLLPTTLQHSLLSLLIEYIPSSSTSAMHFRTPPGMYKHLQPFISLFIHSPDSDIKDKAYYLAQACILSTGALDQNVYEVGSWFLFLSNYDRGTSLIELGMGNSENLIYAVISFLCDAISTVGNNLFKYWGLVKSYINNSEDAKDVSPNFSPITVCVMQKCLRLLSSESVTFTRPGKAVISNYVSSTLKYLLQTQVDTRLLASVIESILSEIFGNHGPLDVDLGSSNCEWRPLKNLFFFSRRMSTTHSEDVFADHRHLMNDEEKICNKEFDKIEASSTRFSTFLKRAPFHVLFPAIMCTHGPSSLVLSKIQDSLLLKLNELTSDHLLLPYLRLVLFWAYQIRISYRLKPIVELQQLSQICFTLLQNILGKLLASRTHSATAEDYKGPLLRLEVQDVAETIFSHPAVVSSLSCPLTCQGDLMNGAIDLNLESLIHLSGKNVNTLDCHIINLLTTFCEHLLTSCDGQDSTSREVVETFNFLMQRLFSEFRDRFDHFIDTMDPMPLLPPFFALHALNHFISPCDLLELVTWIFKRVSVNSWVVQKSDTTQIHGLSFGFGIAVIALKDVTSYLQLSFPRRVPYSLFWEMDEKNVCNIVDEIYTKINAFAIHYKSEFSDTCLLEVVKAICAKKYVLCDYFNQIHLAMFRLIMIIPSELVSYCIYKTNKAKARLLFTLTEASSFHLSIFGHFMLDIMNKHSCHMDIEMVDTLSFHFSDEEFLMLLPTSLSYLNSVIVKFEKKCWYNFKSISSVYSGIIFQGLRKWKRFVSKSIFYEEFGDLVPSSTQEFVDLVNDSLLGKTVNMLRHHFAFSGDLVTAKKRLKVFNSIFPASCSGDEVLEFEVDELDSYSSSQALNFSNKVVAKISFCRVLLFPEGYSIPSLPKEDENSTENSLARRSNKAESSRLQFLNILASIWQWIVKRFAFISDIHDKEMDNSRLFRYLELFILNSVLELSTEMHDALVKLPSIPFLEQLMRLSLLYRFEDPTTLNVLHNILHLLSDGKFAEDLYLQLLLAHSQFAPTIHSTPRPSYSIETFLRPMSSMLRSLVIPPSDQWGTHCKQDSKSTQIDLKRLVIVKLVHILVLMKVRKGGCGKHDTINFRELYSLLLSSYGATISETDSAILKTLNEIETVVGSDVENLVRMDFLWGSAILRIAKERLLEQESSSNIRNDAEVLKERCKNQFRENLPVDPKMCVSTVLYFPHDRTEFDEELYSKKYQVKDLDDLFKGNFHGIKPEQYDPVYVLRFSIHALSMGYIEAVEFATLGLLAIAFVSLSSANDRLRKLGYESLGALKDALENCKRRKGTMRLRLLLTYVQNGIEEPWQRIPSIIVLFAAEASFILLEPSHHHYAALSKFLVRSSRMNKKSIPLFKNFLWSSSVNFKSERLWILRLVYVGINVDDDARLYIKNSIHEDLQSFYVSPLSDNESKELILQIMKKSVKLQRMAFYLVEHGLLSWLCSIISTPGRRQTKDQKSFFSKQLILVLEVVNNVISFRNICEWLQKDALEQLMEFSSNLFKILLGAEQSPIEGTLVNPILQIITSVLRISQKRKIYQPHYTLSIEGLFNVYQAVHRLDCAGLGPNSAGGLKVILMNMPQITLLRMDPKKCSNFLSWAISTALESDSRMLAKESILGSMSEYDEEHNDESLTSKLLRWLSASVIIGRISWKLDSVNLATSERLNTETLYSLLEHLKNTCDDSSLQEFGCEELLAANIFYLQQHLKSSFTVLPVVIAALCLLLFDALISAGLFHNHGADLAQQLSKIRCPEEVNPAWRWTFYQPWKDYSLELTDLQKVDELHACQTLQVVISNILSKKPLDLQVLLPQDIEISGVFKWERDLIRTQNSNP</sequence>
<keyword evidence="4" id="KW-1185">Reference proteome</keyword>
<reference evidence="5" key="1">
    <citation type="submission" date="2025-08" db="UniProtKB">
        <authorList>
            <consortium name="RefSeq"/>
        </authorList>
    </citation>
    <scope>IDENTIFICATION</scope>
    <source>
        <strain evidence="5">OHB3-1</strain>
    </source>
</reference>
<dbReference type="InterPro" id="IPR039844">
    <property type="entry name" value="URB1"/>
</dbReference>
<dbReference type="Pfam" id="PF16201">
    <property type="entry name" value="NopRA1"/>
    <property type="match status" value="1"/>
</dbReference>
<evidence type="ECO:0000313" key="5">
    <source>
        <dbReference type="RefSeq" id="XP_022156773.1"/>
    </source>
</evidence>
<dbReference type="GO" id="GO:0000463">
    <property type="term" value="P:maturation of LSU-rRNA from tricistronic rRNA transcript (SSU-rRNA, 5.8S rRNA, LSU-rRNA)"/>
    <property type="evidence" value="ECO:0007669"/>
    <property type="project" value="TreeGrafter"/>
</dbReference>
<dbReference type="RefSeq" id="XP_022156773.1">
    <property type="nucleotide sequence ID" value="XM_022301081.1"/>
</dbReference>
<organism evidence="4 5">
    <name type="scientific">Momordica charantia</name>
    <name type="common">Bitter gourd</name>
    <name type="synonym">Balsam pear</name>
    <dbReference type="NCBI Taxonomy" id="3673"/>
    <lineage>
        <taxon>Eukaryota</taxon>
        <taxon>Viridiplantae</taxon>
        <taxon>Streptophyta</taxon>
        <taxon>Embryophyta</taxon>
        <taxon>Tracheophyta</taxon>
        <taxon>Spermatophyta</taxon>
        <taxon>Magnoliopsida</taxon>
        <taxon>eudicotyledons</taxon>
        <taxon>Gunneridae</taxon>
        <taxon>Pentapetalae</taxon>
        <taxon>rosids</taxon>
        <taxon>fabids</taxon>
        <taxon>Cucurbitales</taxon>
        <taxon>Cucurbitaceae</taxon>
        <taxon>Momordiceae</taxon>
        <taxon>Momordica</taxon>
    </lineage>
</organism>